<evidence type="ECO:0008006" key="4">
    <source>
        <dbReference type="Google" id="ProtNLM"/>
    </source>
</evidence>
<keyword evidence="1" id="KW-0732">Signal</keyword>
<evidence type="ECO:0000256" key="1">
    <source>
        <dbReference type="SAM" id="SignalP"/>
    </source>
</evidence>
<feature type="signal peptide" evidence="1">
    <location>
        <begin position="1"/>
        <end position="24"/>
    </location>
</feature>
<dbReference type="Gene3D" id="2.40.10.10">
    <property type="entry name" value="Trypsin-like serine proteases"/>
    <property type="match status" value="2"/>
</dbReference>
<dbReference type="RefSeq" id="WP_150596806.1">
    <property type="nucleotide sequence ID" value="NZ_CABVIJ010000008.1"/>
</dbReference>
<dbReference type="AlphaFoldDB" id="A0ABD7VEU8"/>
<comment type="caution">
    <text evidence="2">The sequence shown here is derived from an EMBL/GenBank/DDBJ whole genome shotgun (WGS) entry which is preliminary data.</text>
</comment>
<dbReference type="Proteomes" id="UP000325779">
    <property type="component" value="Unassembled WGS sequence"/>
</dbReference>
<sequence>MKYKSKMLSICFLLSLCLTQTSCAQPVPEAPEPLLLNNAKGENSHLNGIGQILRGTRRYCTAFLLDTRDGDSNAQGPAYVLTSAHCASLRMGTAVDAPYQGQVQFNYFQDTLEDAKRYEIQKVKWTSLAGTDVAIMQLESSLETLLDDGITPLKTASAAPDSPMQVQVIGAPASAPGLRLSTCTQEQADTTLIKFSTVHTRYQKQNCKGIEPGSSGSAVLDATTGEVTGVMSGTTYGITADDLCFWHGLCGNRDSRSILPDQASQSFAADYLMSCFTQGRFNIDASSCRLKPNFDFRSRNHTDIALHKTPAASDIKTPAWGIQYSMNTNFYRSKTVRGAQDCYSPAHYNDAVSTLGGMIDTPIGREAGLYYLCVVGTDSVEQQLTVGSLENVQILAARLVDAVASRLPEPTPEITPDADYLLIKYRETDDRNNWTQIYAGPVGATDCAVVDPMSYTKIGDSFLVPLDALPLTLCSYTMDRNLSTSEVRTDLLQRSGTD</sequence>
<name>A0ABD7VEU8_PSEFL</name>
<dbReference type="EMBL" id="CABVIJ010000008">
    <property type="protein sequence ID" value="VVO88398.1"/>
    <property type="molecule type" value="Genomic_DNA"/>
</dbReference>
<feature type="chain" id="PRO_5044826863" description="Peptidase S1 domain-containing protein" evidence="1">
    <location>
        <begin position="25"/>
        <end position="498"/>
    </location>
</feature>
<protein>
    <recommendedName>
        <fullName evidence="4">Peptidase S1 domain-containing protein</fullName>
    </recommendedName>
</protein>
<gene>
    <name evidence="2" type="ORF">PS732_02218</name>
</gene>
<proteinExistence type="predicted"/>
<evidence type="ECO:0000313" key="2">
    <source>
        <dbReference type="EMBL" id="VVO88398.1"/>
    </source>
</evidence>
<dbReference type="InterPro" id="IPR009003">
    <property type="entry name" value="Peptidase_S1_PA"/>
</dbReference>
<dbReference type="Pfam" id="PF13365">
    <property type="entry name" value="Trypsin_2"/>
    <property type="match status" value="1"/>
</dbReference>
<accession>A0ABD7VEU8</accession>
<dbReference type="SUPFAM" id="SSF50494">
    <property type="entry name" value="Trypsin-like serine proteases"/>
    <property type="match status" value="1"/>
</dbReference>
<evidence type="ECO:0000313" key="3">
    <source>
        <dbReference type="Proteomes" id="UP000325779"/>
    </source>
</evidence>
<organism evidence="2 3">
    <name type="scientific">Pseudomonas fluorescens</name>
    <dbReference type="NCBI Taxonomy" id="294"/>
    <lineage>
        <taxon>Bacteria</taxon>
        <taxon>Pseudomonadati</taxon>
        <taxon>Pseudomonadota</taxon>
        <taxon>Gammaproteobacteria</taxon>
        <taxon>Pseudomonadales</taxon>
        <taxon>Pseudomonadaceae</taxon>
        <taxon>Pseudomonas</taxon>
    </lineage>
</organism>
<dbReference type="InterPro" id="IPR043504">
    <property type="entry name" value="Peptidase_S1_PA_chymotrypsin"/>
</dbReference>
<reference evidence="2 3" key="1">
    <citation type="submission" date="2019-09" db="EMBL/GenBank/DDBJ databases">
        <authorList>
            <person name="Chandra G."/>
            <person name="Truman W A."/>
        </authorList>
    </citation>
    <scope>NUCLEOTIDE SEQUENCE [LARGE SCALE GENOMIC DNA]</scope>
    <source>
        <strain evidence="2">PS732</strain>
    </source>
</reference>